<evidence type="ECO:0000313" key="8">
    <source>
        <dbReference type="Proteomes" id="UP000609531"/>
    </source>
</evidence>
<evidence type="ECO:0000256" key="5">
    <source>
        <dbReference type="ARBA" id="ARBA00023136"/>
    </source>
</evidence>
<evidence type="ECO:0000256" key="2">
    <source>
        <dbReference type="ARBA" id="ARBA00007165"/>
    </source>
</evidence>
<dbReference type="InterPro" id="IPR002994">
    <property type="entry name" value="Surf1/Shy1"/>
</dbReference>
<comment type="caution">
    <text evidence="7">The sequence shown here is derived from an EMBL/GenBank/DDBJ whole genome shotgun (WGS) entry which is preliminary data.</text>
</comment>
<name>A0A934MEL9_9HYPH</name>
<comment type="subcellular location">
    <subcellularLocation>
        <location evidence="6">Cell membrane</location>
        <topology evidence="6">Multi-pass membrane protein</topology>
    </subcellularLocation>
    <subcellularLocation>
        <location evidence="1">Membrane</location>
    </subcellularLocation>
</comment>
<dbReference type="CDD" id="cd06662">
    <property type="entry name" value="SURF1"/>
    <property type="match status" value="1"/>
</dbReference>
<dbReference type="PROSITE" id="PS50895">
    <property type="entry name" value="SURF1"/>
    <property type="match status" value="1"/>
</dbReference>
<dbReference type="EMBL" id="JAEKJA010000019">
    <property type="protein sequence ID" value="MBJ3777672.1"/>
    <property type="molecule type" value="Genomic_DNA"/>
</dbReference>
<accession>A0A934MEL9</accession>
<dbReference type="PANTHER" id="PTHR23427:SF2">
    <property type="entry name" value="SURFEIT LOCUS PROTEIN 1"/>
    <property type="match status" value="1"/>
</dbReference>
<keyword evidence="6" id="KW-1003">Cell membrane</keyword>
<evidence type="ECO:0000256" key="4">
    <source>
        <dbReference type="ARBA" id="ARBA00022989"/>
    </source>
</evidence>
<keyword evidence="4 6" id="KW-1133">Transmembrane helix</keyword>
<comment type="similarity">
    <text evidence="2 6">Belongs to the SURF1 family.</text>
</comment>
<keyword evidence="5 6" id="KW-0472">Membrane</keyword>
<dbReference type="PANTHER" id="PTHR23427">
    <property type="entry name" value="SURFEIT LOCUS PROTEIN"/>
    <property type="match status" value="1"/>
</dbReference>
<organism evidence="7 8">
    <name type="scientific">Acuticoccus mangrovi</name>
    <dbReference type="NCBI Taxonomy" id="2796142"/>
    <lineage>
        <taxon>Bacteria</taxon>
        <taxon>Pseudomonadati</taxon>
        <taxon>Pseudomonadota</taxon>
        <taxon>Alphaproteobacteria</taxon>
        <taxon>Hyphomicrobiales</taxon>
        <taxon>Amorphaceae</taxon>
        <taxon>Acuticoccus</taxon>
    </lineage>
</organism>
<dbReference type="RefSeq" id="WP_198883580.1">
    <property type="nucleotide sequence ID" value="NZ_JAEKJA010000019.1"/>
</dbReference>
<dbReference type="Pfam" id="PF02104">
    <property type="entry name" value="SURF1"/>
    <property type="match status" value="1"/>
</dbReference>
<protein>
    <recommendedName>
        <fullName evidence="6">SURF1-like protein</fullName>
    </recommendedName>
</protein>
<proteinExistence type="inferred from homology"/>
<feature type="transmembrane region" description="Helical" evidence="6">
    <location>
        <begin position="12"/>
        <end position="30"/>
    </location>
</feature>
<evidence type="ECO:0000256" key="6">
    <source>
        <dbReference type="RuleBase" id="RU363076"/>
    </source>
</evidence>
<dbReference type="InterPro" id="IPR045214">
    <property type="entry name" value="Surf1/Surf4"/>
</dbReference>
<dbReference type="AlphaFoldDB" id="A0A934MEL9"/>
<reference evidence="7" key="1">
    <citation type="submission" date="2020-12" db="EMBL/GenBank/DDBJ databases">
        <title>Bacterial taxonomy.</title>
        <authorList>
            <person name="Pan X."/>
        </authorList>
    </citation>
    <scope>NUCLEOTIDE SEQUENCE</scope>
    <source>
        <strain evidence="7">B2012</strain>
    </source>
</reference>
<gene>
    <name evidence="7" type="ORF">JCR33_18345</name>
</gene>
<evidence type="ECO:0000256" key="1">
    <source>
        <dbReference type="ARBA" id="ARBA00004370"/>
    </source>
</evidence>
<evidence type="ECO:0000313" key="7">
    <source>
        <dbReference type="EMBL" id="MBJ3777672.1"/>
    </source>
</evidence>
<keyword evidence="8" id="KW-1185">Reference proteome</keyword>
<keyword evidence="3 6" id="KW-0812">Transmembrane</keyword>
<feature type="transmembrane region" description="Helical" evidence="6">
    <location>
        <begin position="226"/>
        <end position="244"/>
    </location>
</feature>
<dbReference type="Proteomes" id="UP000609531">
    <property type="component" value="Unassembled WGS sequence"/>
</dbReference>
<dbReference type="GO" id="GO:0005886">
    <property type="term" value="C:plasma membrane"/>
    <property type="evidence" value="ECO:0007669"/>
    <property type="project" value="UniProtKB-SubCell"/>
</dbReference>
<sequence length="249" mass="27041">MASQTFRVRQAVLALLVVGAFAVLIGLGTWQVQRLAWKEALIAAATERPVAAPVAAPGPATWPSFDFDRWDYRRVSLTGRFDPGEVHAFWVLSDQRGPLSGPGYAVIVPFTTVDGWHVLVNRGFVPEEKEDPATRPGSAPPDGTVTIEAILRRDDPPNFVTPAPDLDARRFYSRDIAAIAAAFGLPGDDTAPYQLDLVAEETPAGGLPQAGESRITFPNNHLQYAVTWYGLALCLAGVVIAALWRRRGR</sequence>
<evidence type="ECO:0000256" key="3">
    <source>
        <dbReference type="ARBA" id="ARBA00022692"/>
    </source>
</evidence>